<evidence type="ECO:0000313" key="2">
    <source>
        <dbReference type="Proteomes" id="UP000054843"/>
    </source>
</evidence>
<keyword evidence="2" id="KW-1185">Reference proteome</keyword>
<reference evidence="1 2" key="1">
    <citation type="submission" date="2015-01" db="EMBL/GenBank/DDBJ databases">
        <title>Evolution of Trichinella species and genotypes.</title>
        <authorList>
            <person name="Korhonen P.K."/>
            <person name="Edoardo P."/>
            <person name="Giuseppe L.R."/>
            <person name="Gasser R.B."/>
        </authorList>
    </citation>
    <scope>NUCLEOTIDE SEQUENCE [LARGE SCALE GENOMIC DNA]</scope>
    <source>
        <strain evidence="1">ISS1980</strain>
    </source>
</reference>
<accession>A0A0V1MRU3</accession>
<sequence length="51" mass="6052">MTNWHELPAAPCYDRHQHPRSCSRWDIKTSKQKAKTGRPLRAFALYWLVKA</sequence>
<dbReference type="AlphaFoldDB" id="A0A0V1MRU3"/>
<protein>
    <submittedName>
        <fullName evidence="1">Uncharacterized protein</fullName>
    </submittedName>
</protein>
<evidence type="ECO:0000313" key="1">
    <source>
        <dbReference type="EMBL" id="KRZ74300.1"/>
    </source>
</evidence>
<gene>
    <name evidence="1" type="ORF">T10_2594</name>
</gene>
<dbReference type="EMBL" id="JYDO01000052">
    <property type="protein sequence ID" value="KRZ74300.1"/>
    <property type="molecule type" value="Genomic_DNA"/>
</dbReference>
<dbReference type="Proteomes" id="UP000054843">
    <property type="component" value="Unassembled WGS sequence"/>
</dbReference>
<organism evidence="1 2">
    <name type="scientific">Trichinella papuae</name>
    <dbReference type="NCBI Taxonomy" id="268474"/>
    <lineage>
        <taxon>Eukaryota</taxon>
        <taxon>Metazoa</taxon>
        <taxon>Ecdysozoa</taxon>
        <taxon>Nematoda</taxon>
        <taxon>Enoplea</taxon>
        <taxon>Dorylaimia</taxon>
        <taxon>Trichinellida</taxon>
        <taxon>Trichinellidae</taxon>
        <taxon>Trichinella</taxon>
    </lineage>
</organism>
<name>A0A0V1MRU3_9BILA</name>
<proteinExistence type="predicted"/>
<comment type="caution">
    <text evidence="1">The sequence shown here is derived from an EMBL/GenBank/DDBJ whole genome shotgun (WGS) entry which is preliminary data.</text>
</comment>